<dbReference type="GO" id="GO:0008270">
    <property type="term" value="F:zinc ion binding"/>
    <property type="evidence" value="ECO:0007669"/>
    <property type="project" value="UniProtKB-KW"/>
</dbReference>
<dbReference type="GO" id="GO:0009788">
    <property type="term" value="P:negative regulation of abscisic acid-activated signaling pathway"/>
    <property type="evidence" value="ECO:0007669"/>
    <property type="project" value="InterPro"/>
</dbReference>
<evidence type="ECO:0000313" key="9">
    <source>
        <dbReference type="EMBL" id="KAJ6992118.1"/>
    </source>
</evidence>
<evidence type="ECO:0000259" key="8">
    <source>
        <dbReference type="PROSITE" id="PS50157"/>
    </source>
</evidence>
<dbReference type="EMBL" id="JAQIZT010000006">
    <property type="protein sequence ID" value="KAJ6992118.1"/>
    <property type="molecule type" value="Genomic_DNA"/>
</dbReference>
<feature type="region of interest" description="Disordered" evidence="7">
    <location>
        <begin position="170"/>
        <end position="191"/>
    </location>
</feature>
<comment type="subcellular location">
    <subcellularLocation>
        <location evidence="1">Nucleus</location>
    </subcellularLocation>
</comment>
<evidence type="ECO:0000256" key="2">
    <source>
        <dbReference type="ARBA" id="ARBA00022723"/>
    </source>
</evidence>
<dbReference type="PANTHER" id="PTHR47287">
    <property type="entry name" value="C2H2 AND C2HC ZINC FINGERS SUPERFAMILY PROTEIN"/>
    <property type="match status" value="1"/>
</dbReference>
<evidence type="ECO:0000256" key="6">
    <source>
        <dbReference type="PROSITE-ProRule" id="PRU00042"/>
    </source>
</evidence>
<reference evidence="9" key="1">
    <citation type="journal article" date="2023" name="Mol. Ecol. Resour.">
        <title>Chromosome-level genome assembly of a triploid poplar Populus alba 'Berolinensis'.</title>
        <authorList>
            <person name="Chen S."/>
            <person name="Yu Y."/>
            <person name="Wang X."/>
            <person name="Wang S."/>
            <person name="Zhang T."/>
            <person name="Zhou Y."/>
            <person name="He R."/>
            <person name="Meng N."/>
            <person name="Wang Y."/>
            <person name="Liu W."/>
            <person name="Liu Z."/>
            <person name="Liu J."/>
            <person name="Guo Q."/>
            <person name="Huang H."/>
            <person name="Sederoff R.R."/>
            <person name="Wang G."/>
            <person name="Qu G."/>
            <person name="Chen S."/>
        </authorList>
    </citation>
    <scope>NUCLEOTIDE SEQUENCE</scope>
    <source>
        <strain evidence="9">SC-2020</strain>
    </source>
</reference>
<protein>
    <recommendedName>
        <fullName evidence="8">C2H2-type domain-containing protein</fullName>
    </recommendedName>
</protein>
<keyword evidence="10" id="KW-1185">Reference proteome</keyword>
<feature type="domain" description="C2H2-type" evidence="8">
    <location>
        <begin position="40"/>
        <end position="67"/>
    </location>
</feature>
<keyword evidence="5" id="KW-0539">Nucleus</keyword>
<dbReference type="InterPro" id="IPR036236">
    <property type="entry name" value="Znf_C2H2_sf"/>
</dbReference>
<dbReference type="Proteomes" id="UP001164929">
    <property type="component" value="Chromosome 6"/>
</dbReference>
<sequence length="191" mass="21408">MSSFERNRASENMDNNGSNNVDLNSMDFFEVKSNGGKRMFRCKYCKNKFSTSQALGGHQNAHKRERAKEKRDKLLNEHMSFKPCPLWDMAMRSPMHYPSLGKTLGVDMSSMIHEPPYNHWYRGGGDANGGHYSGLSRASIMNHRPRLQQLQNGGLRSLASMVPNAVNLGGSTSTSLKQKEEGKGLELSLKL</sequence>
<dbReference type="PROSITE" id="PS00028">
    <property type="entry name" value="ZINC_FINGER_C2H2_1"/>
    <property type="match status" value="1"/>
</dbReference>
<gene>
    <name evidence="9" type="ORF">NC653_015467</name>
</gene>
<keyword evidence="3 6" id="KW-0863">Zinc-finger</keyword>
<dbReference type="GO" id="GO:0005634">
    <property type="term" value="C:nucleus"/>
    <property type="evidence" value="ECO:0007669"/>
    <property type="project" value="UniProtKB-SubCell"/>
</dbReference>
<evidence type="ECO:0000256" key="5">
    <source>
        <dbReference type="ARBA" id="ARBA00023242"/>
    </source>
</evidence>
<dbReference type="PROSITE" id="PS50157">
    <property type="entry name" value="ZINC_FINGER_C2H2_2"/>
    <property type="match status" value="1"/>
</dbReference>
<dbReference type="AlphaFoldDB" id="A0AAD6VY89"/>
<dbReference type="Gene3D" id="3.30.160.60">
    <property type="entry name" value="Classic Zinc Finger"/>
    <property type="match status" value="1"/>
</dbReference>
<evidence type="ECO:0000256" key="4">
    <source>
        <dbReference type="ARBA" id="ARBA00022833"/>
    </source>
</evidence>
<dbReference type="Pfam" id="PF13912">
    <property type="entry name" value="zf-C2H2_6"/>
    <property type="match status" value="1"/>
</dbReference>
<dbReference type="InterPro" id="IPR044246">
    <property type="entry name" value="ZFP3-like"/>
</dbReference>
<dbReference type="InterPro" id="IPR013087">
    <property type="entry name" value="Znf_C2H2_type"/>
</dbReference>
<dbReference type="SUPFAM" id="SSF57667">
    <property type="entry name" value="beta-beta-alpha zinc fingers"/>
    <property type="match status" value="1"/>
</dbReference>
<evidence type="ECO:0000313" key="10">
    <source>
        <dbReference type="Proteomes" id="UP001164929"/>
    </source>
</evidence>
<evidence type="ECO:0000256" key="3">
    <source>
        <dbReference type="ARBA" id="ARBA00022771"/>
    </source>
</evidence>
<evidence type="ECO:0000256" key="7">
    <source>
        <dbReference type="SAM" id="MobiDB-lite"/>
    </source>
</evidence>
<keyword evidence="2" id="KW-0479">Metal-binding</keyword>
<name>A0AAD6VY89_9ROSI</name>
<organism evidence="9 10">
    <name type="scientific">Populus alba x Populus x berolinensis</name>
    <dbReference type="NCBI Taxonomy" id="444605"/>
    <lineage>
        <taxon>Eukaryota</taxon>
        <taxon>Viridiplantae</taxon>
        <taxon>Streptophyta</taxon>
        <taxon>Embryophyta</taxon>
        <taxon>Tracheophyta</taxon>
        <taxon>Spermatophyta</taxon>
        <taxon>Magnoliopsida</taxon>
        <taxon>eudicotyledons</taxon>
        <taxon>Gunneridae</taxon>
        <taxon>Pentapetalae</taxon>
        <taxon>rosids</taxon>
        <taxon>fabids</taxon>
        <taxon>Malpighiales</taxon>
        <taxon>Salicaceae</taxon>
        <taxon>Saliceae</taxon>
        <taxon>Populus</taxon>
    </lineage>
</organism>
<evidence type="ECO:0000256" key="1">
    <source>
        <dbReference type="ARBA" id="ARBA00004123"/>
    </source>
</evidence>
<comment type="caution">
    <text evidence="9">The sequence shown here is derived from an EMBL/GenBank/DDBJ whole genome shotgun (WGS) entry which is preliminary data.</text>
</comment>
<accession>A0AAD6VY89</accession>
<proteinExistence type="predicted"/>
<dbReference type="PANTHER" id="PTHR47287:SF9">
    <property type="entry name" value="ZINC FINGER PROTEIN 4-LIKE"/>
    <property type="match status" value="1"/>
</dbReference>
<keyword evidence="4" id="KW-0862">Zinc</keyword>